<dbReference type="InterPro" id="IPR012337">
    <property type="entry name" value="RNaseH-like_sf"/>
</dbReference>
<evidence type="ECO:0000313" key="3">
    <source>
        <dbReference type="Proteomes" id="UP001153678"/>
    </source>
</evidence>
<dbReference type="AlphaFoldDB" id="A0A9W4TF75"/>
<evidence type="ECO:0000259" key="1">
    <source>
        <dbReference type="Pfam" id="PF14372"/>
    </source>
</evidence>
<dbReference type="OrthoDB" id="2448202at2759"/>
<dbReference type="EMBL" id="CAMKVN010026758">
    <property type="protein sequence ID" value="CAI2201173.1"/>
    <property type="molecule type" value="Genomic_DNA"/>
</dbReference>
<organism evidence="2 3">
    <name type="scientific">Funneliformis geosporum</name>
    <dbReference type="NCBI Taxonomy" id="1117311"/>
    <lineage>
        <taxon>Eukaryota</taxon>
        <taxon>Fungi</taxon>
        <taxon>Fungi incertae sedis</taxon>
        <taxon>Mucoromycota</taxon>
        <taxon>Glomeromycotina</taxon>
        <taxon>Glomeromycetes</taxon>
        <taxon>Glomerales</taxon>
        <taxon>Glomeraceae</taxon>
        <taxon>Funneliformis</taxon>
    </lineage>
</organism>
<dbReference type="Pfam" id="PF14372">
    <property type="entry name" value="hAT-like_RNase-H"/>
    <property type="match status" value="1"/>
</dbReference>
<dbReference type="PANTHER" id="PTHR23272">
    <property type="entry name" value="BED FINGER-RELATED"/>
    <property type="match status" value="1"/>
</dbReference>
<name>A0A9W4TF75_9GLOM</name>
<dbReference type="InterPro" id="IPR025525">
    <property type="entry name" value="hAT-like_transposase_RNase-H"/>
</dbReference>
<dbReference type="PANTHER" id="PTHR23272:SF161">
    <property type="entry name" value="ZINC FINGER BED DOMAIN-CONTAINING PROTEIN RICESLEEPER 1-LIKE"/>
    <property type="match status" value="1"/>
</dbReference>
<reference evidence="2" key="1">
    <citation type="submission" date="2022-08" db="EMBL/GenBank/DDBJ databases">
        <authorList>
            <person name="Kallberg Y."/>
            <person name="Tangrot J."/>
            <person name="Rosling A."/>
        </authorList>
    </citation>
    <scope>NUCLEOTIDE SEQUENCE</scope>
    <source>
        <strain evidence="2">Wild A</strain>
    </source>
</reference>
<sequence>KIRTLMTKLKNSTKLCDQMQSLCSMHNLEYKKPEIDMKVRWNSTYNMLMKSHEIRIPLQMLASQTIYQIIALLEPMEKGTRLLCATNYPTLALVHCVFNRIQYHLDNYIENNKDINLAMIASSMKQKISEYWSILDKSSIVATILDP</sequence>
<comment type="caution">
    <text evidence="2">The sequence shown here is derived from an EMBL/GenBank/DDBJ whole genome shotgun (WGS) entry which is preliminary data.</text>
</comment>
<evidence type="ECO:0000313" key="2">
    <source>
        <dbReference type="EMBL" id="CAI2201173.1"/>
    </source>
</evidence>
<dbReference type="SUPFAM" id="SSF53098">
    <property type="entry name" value="Ribonuclease H-like"/>
    <property type="match status" value="1"/>
</dbReference>
<gene>
    <name evidence="2" type="ORF">FWILDA_LOCUS19933</name>
</gene>
<feature type="non-terminal residue" evidence="2">
    <location>
        <position position="1"/>
    </location>
</feature>
<accession>A0A9W4TF75</accession>
<dbReference type="GO" id="GO:0003677">
    <property type="term" value="F:DNA binding"/>
    <property type="evidence" value="ECO:0007669"/>
    <property type="project" value="InterPro"/>
</dbReference>
<keyword evidence="3" id="KW-1185">Reference proteome</keyword>
<proteinExistence type="predicted"/>
<feature type="domain" description="hAT-like transposase RNase-H fold" evidence="1">
    <location>
        <begin position="84"/>
        <end position="147"/>
    </location>
</feature>
<protein>
    <submittedName>
        <fullName evidence="2">2744_t:CDS:1</fullName>
    </submittedName>
</protein>
<feature type="non-terminal residue" evidence="2">
    <location>
        <position position="147"/>
    </location>
</feature>
<dbReference type="Proteomes" id="UP001153678">
    <property type="component" value="Unassembled WGS sequence"/>
</dbReference>